<evidence type="ECO:0008006" key="2">
    <source>
        <dbReference type="Google" id="ProtNLM"/>
    </source>
</evidence>
<protein>
    <recommendedName>
        <fullName evidence="2">Amidohydrolase-related domain-containing protein</fullName>
    </recommendedName>
</protein>
<dbReference type="SUPFAM" id="SSF51556">
    <property type="entry name" value="Metallo-dependent hydrolases"/>
    <property type="match status" value="1"/>
</dbReference>
<dbReference type="InterPro" id="IPR012022">
    <property type="entry name" value="UCP005295"/>
</dbReference>
<sequence length="101" mass="11498">DRVVLDETGLNTIEMRLDCDAMVNLGVCYDKLRPDDVAEIVKRYPDKRDKLMVSSMLGTSGGGYFSVPRAVLAMRMAGLKREVIEQVTWENPRRFYSLPLD</sequence>
<proteinExistence type="predicted"/>
<dbReference type="EMBL" id="BARU01024064">
    <property type="protein sequence ID" value="GAH47487.1"/>
    <property type="molecule type" value="Genomic_DNA"/>
</dbReference>
<dbReference type="PANTHER" id="PTHR42658:SF1">
    <property type="entry name" value="HYDROLASE TATD"/>
    <property type="match status" value="1"/>
</dbReference>
<dbReference type="Gene3D" id="3.20.20.140">
    <property type="entry name" value="Metal-dependent hydrolases"/>
    <property type="match status" value="1"/>
</dbReference>
<dbReference type="AlphaFoldDB" id="X1FRA2"/>
<dbReference type="PANTHER" id="PTHR42658">
    <property type="entry name" value="HYDROLASE TATD"/>
    <property type="match status" value="1"/>
</dbReference>
<organism evidence="1">
    <name type="scientific">marine sediment metagenome</name>
    <dbReference type="NCBI Taxonomy" id="412755"/>
    <lineage>
        <taxon>unclassified sequences</taxon>
        <taxon>metagenomes</taxon>
        <taxon>ecological metagenomes</taxon>
    </lineage>
</organism>
<dbReference type="InterPro" id="IPR032466">
    <property type="entry name" value="Metal_Hydrolase"/>
</dbReference>
<gene>
    <name evidence="1" type="ORF">S03H2_38975</name>
</gene>
<comment type="caution">
    <text evidence="1">The sequence shown here is derived from an EMBL/GenBank/DDBJ whole genome shotgun (WGS) entry which is preliminary data.</text>
</comment>
<evidence type="ECO:0000313" key="1">
    <source>
        <dbReference type="EMBL" id="GAH47487.1"/>
    </source>
</evidence>
<name>X1FRA2_9ZZZZ</name>
<feature type="non-terminal residue" evidence="1">
    <location>
        <position position="1"/>
    </location>
</feature>
<accession>X1FRA2</accession>
<reference evidence="1" key="1">
    <citation type="journal article" date="2014" name="Front. Microbiol.">
        <title>High frequency of phylogenetically diverse reductive dehalogenase-homologous genes in deep subseafloor sedimentary metagenomes.</title>
        <authorList>
            <person name="Kawai M."/>
            <person name="Futagami T."/>
            <person name="Toyoda A."/>
            <person name="Takaki Y."/>
            <person name="Nishi S."/>
            <person name="Hori S."/>
            <person name="Arai W."/>
            <person name="Tsubouchi T."/>
            <person name="Morono Y."/>
            <person name="Uchiyama I."/>
            <person name="Ito T."/>
            <person name="Fujiyama A."/>
            <person name="Inagaki F."/>
            <person name="Takami H."/>
        </authorList>
    </citation>
    <scope>NUCLEOTIDE SEQUENCE</scope>
    <source>
        <strain evidence="1">Expedition CK06-06</strain>
    </source>
</reference>